<evidence type="ECO:0000256" key="10">
    <source>
        <dbReference type="SAM" id="MobiDB-lite"/>
    </source>
</evidence>
<dbReference type="HAMAP" id="MF_00237">
    <property type="entry name" value="TatB"/>
    <property type="match status" value="1"/>
</dbReference>
<feature type="region of interest" description="Disordered" evidence="10">
    <location>
        <begin position="100"/>
        <end position="246"/>
    </location>
</feature>
<dbReference type="Pfam" id="PF02416">
    <property type="entry name" value="TatA_B_E"/>
    <property type="match status" value="1"/>
</dbReference>
<name>A0A6N1VM63_9HYPH</name>
<keyword evidence="7 9" id="KW-0811">Translocation</keyword>
<evidence type="ECO:0000256" key="5">
    <source>
        <dbReference type="ARBA" id="ARBA00022927"/>
    </source>
</evidence>
<dbReference type="AlphaFoldDB" id="A0A6N1VM63"/>
<keyword evidence="8 9" id="KW-0472">Membrane</keyword>
<dbReference type="PRINTS" id="PR01506">
    <property type="entry name" value="TATBPROTEIN"/>
</dbReference>
<evidence type="ECO:0000256" key="7">
    <source>
        <dbReference type="ARBA" id="ARBA00023010"/>
    </source>
</evidence>
<keyword evidence="2 9" id="KW-0813">Transport</keyword>
<evidence type="ECO:0000256" key="3">
    <source>
        <dbReference type="ARBA" id="ARBA00022475"/>
    </source>
</evidence>
<comment type="function">
    <text evidence="9">Part of the twin-arginine translocation (Tat) system that transports large folded proteins containing a characteristic twin-arginine motif in their signal peptide across membranes. Together with TatC, TatB is part of a receptor directly interacting with Tat signal peptides. TatB may form an oligomeric binding site that transiently accommodates folded Tat precursor proteins before their translocation.</text>
</comment>
<dbReference type="InterPro" id="IPR018448">
    <property type="entry name" value="TatB"/>
</dbReference>
<comment type="similarity">
    <text evidence="9">Belongs to the TatB family.</text>
</comment>
<evidence type="ECO:0000256" key="1">
    <source>
        <dbReference type="ARBA" id="ARBA00004167"/>
    </source>
</evidence>
<keyword evidence="5 9" id="KW-0653">Protein transport</keyword>
<evidence type="ECO:0000313" key="12">
    <source>
        <dbReference type="EMBL" id="QKV20522.1"/>
    </source>
</evidence>
<organism evidence="12 13">
    <name type="scientific">Oricola thermophila</name>
    <dbReference type="NCBI Taxonomy" id="2742145"/>
    <lineage>
        <taxon>Bacteria</taxon>
        <taxon>Pseudomonadati</taxon>
        <taxon>Pseudomonadota</taxon>
        <taxon>Alphaproteobacteria</taxon>
        <taxon>Hyphomicrobiales</taxon>
        <taxon>Ahrensiaceae</taxon>
        <taxon>Oricola</taxon>
    </lineage>
</organism>
<protein>
    <recommendedName>
        <fullName evidence="9">Sec-independent protein translocase protein TatB</fullName>
    </recommendedName>
</protein>
<dbReference type="NCBIfam" id="TIGR01410">
    <property type="entry name" value="tatB"/>
    <property type="match status" value="1"/>
</dbReference>
<evidence type="ECO:0000256" key="4">
    <source>
        <dbReference type="ARBA" id="ARBA00022692"/>
    </source>
</evidence>
<accession>A0A6N1VM63</accession>
<dbReference type="Proteomes" id="UP000509367">
    <property type="component" value="Chromosome"/>
</dbReference>
<evidence type="ECO:0000256" key="2">
    <source>
        <dbReference type="ARBA" id="ARBA00022448"/>
    </source>
</evidence>
<evidence type="ECO:0000256" key="11">
    <source>
        <dbReference type="SAM" id="Phobius"/>
    </source>
</evidence>
<comment type="subcellular location">
    <subcellularLocation>
        <location evidence="9">Cell membrane</location>
        <topology evidence="9">Single-pass membrane protein</topology>
    </subcellularLocation>
    <subcellularLocation>
        <location evidence="1">Membrane</location>
        <topology evidence="1">Single-pass membrane protein</topology>
    </subcellularLocation>
</comment>
<feature type="compositionally biased region" description="Low complexity" evidence="10">
    <location>
        <begin position="185"/>
        <end position="246"/>
    </location>
</feature>
<dbReference type="GO" id="GO:0043953">
    <property type="term" value="P:protein transport by the Tat complex"/>
    <property type="evidence" value="ECO:0007669"/>
    <property type="project" value="UniProtKB-UniRule"/>
</dbReference>
<keyword evidence="6 9" id="KW-1133">Transmembrane helix</keyword>
<keyword evidence="3 9" id="KW-1003">Cell membrane</keyword>
<dbReference type="EMBL" id="CP054836">
    <property type="protein sequence ID" value="QKV20522.1"/>
    <property type="molecule type" value="Genomic_DNA"/>
</dbReference>
<comment type="subunit">
    <text evidence="9">The Tat system comprises two distinct complexes: a TatABC complex, containing multiple copies of TatA, TatB and TatC subunits, and a separate TatA complex, containing only TatA subunits. Substrates initially bind to the TatABC complex, which probably triggers association of the separate TatA complex to form the active translocon.</text>
</comment>
<dbReference type="Gene3D" id="1.20.5.3310">
    <property type="match status" value="1"/>
</dbReference>
<dbReference type="KEGG" id="orm:HTY61_04365"/>
<reference evidence="12 13" key="1">
    <citation type="submission" date="2020-06" db="EMBL/GenBank/DDBJ databases">
        <title>Oricola thermophila sp. nov. isolated from a tidal sediments.</title>
        <authorList>
            <person name="Kwon K.K."/>
            <person name="Yang S.-H."/>
            <person name="Park M.-J."/>
        </authorList>
    </citation>
    <scope>NUCLEOTIDE SEQUENCE [LARGE SCALE GENOMIC DNA]</scope>
    <source>
        <strain evidence="12 13">MEBiC13590</strain>
    </source>
</reference>
<evidence type="ECO:0000256" key="9">
    <source>
        <dbReference type="HAMAP-Rule" id="MF_00237"/>
    </source>
</evidence>
<feature type="transmembrane region" description="Helical" evidence="11">
    <location>
        <begin position="6"/>
        <end position="25"/>
    </location>
</feature>
<keyword evidence="4 9" id="KW-0812">Transmembrane</keyword>
<dbReference type="GO" id="GO:0033281">
    <property type="term" value="C:TAT protein transport complex"/>
    <property type="evidence" value="ECO:0007669"/>
    <property type="project" value="UniProtKB-UniRule"/>
</dbReference>
<feature type="compositionally biased region" description="Low complexity" evidence="10">
    <location>
        <begin position="143"/>
        <end position="162"/>
    </location>
</feature>
<sequence>MPDFGWSELLVVAIVLIVIVGPKDLPKMLRTFAKTTSGLRKMAGDFRRQFDDALKEAELDDVRQLAQDVKSLDPRNEIKQALNPLGKIGEDLSADLKRAARDVDDATKPPSPADDALASAGEKMRAAQPKTGKAKTAGEAKGTKSKTAAAKAKAPSHSAAGSRLAGTKGAKASAQDRNAAGGKTAGSTSRAKSAGKSSAARPAAGKASGRSATAKPAAATAKPKSKTATRAASRKATSAKSAGDKS</sequence>
<evidence type="ECO:0000256" key="8">
    <source>
        <dbReference type="ARBA" id="ARBA00023136"/>
    </source>
</evidence>
<dbReference type="InterPro" id="IPR003369">
    <property type="entry name" value="TatA/B/E"/>
</dbReference>
<dbReference type="GO" id="GO:0008320">
    <property type="term" value="F:protein transmembrane transporter activity"/>
    <property type="evidence" value="ECO:0007669"/>
    <property type="project" value="UniProtKB-UniRule"/>
</dbReference>
<evidence type="ECO:0000313" key="13">
    <source>
        <dbReference type="Proteomes" id="UP000509367"/>
    </source>
</evidence>
<evidence type="ECO:0000256" key="6">
    <source>
        <dbReference type="ARBA" id="ARBA00022989"/>
    </source>
</evidence>
<gene>
    <name evidence="9 12" type="primary">tatB</name>
    <name evidence="12" type="ORF">HTY61_04365</name>
</gene>
<proteinExistence type="inferred from homology"/>
<keyword evidence="13" id="KW-1185">Reference proteome</keyword>